<feature type="compositionally biased region" description="Basic and acidic residues" evidence="1">
    <location>
        <begin position="1"/>
        <end position="14"/>
    </location>
</feature>
<name>A0A6G1E736_9ORYZ</name>
<comment type="caution">
    <text evidence="2">The sequence shown here is derived from an EMBL/GenBank/DDBJ whole genome shotgun (WGS) entry which is preliminary data.</text>
</comment>
<accession>A0A6G1E736</accession>
<dbReference type="Proteomes" id="UP000479710">
    <property type="component" value="Unassembled WGS sequence"/>
</dbReference>
<evidence type="ECO:0000313" key="3">
    <source>
        <dbReference type="Proteomes" id="UP000479710"/>
    </source>
</evidence>
<evidence type="ECO:0000313" key="2">
    <source>
        <dbReference type="EMBL" id="KAF0920376.1"/>
    </source>
</evidence>
<dbReference type="EMBL" id="SPHZ02000005">
    <property type="protein sequence ID" value="KAF0920376.1"/>
    <property type="molecule type" value="Genomic_DNA"/>
</dbReference>
<evidence type="ECO:0000256" key="1">
    <source>
        <dbReference type="SAM" id="MobiDB-lite"/>
    </source>
</evidence>
<dbReference type="OrthoDB" id="696595at2759"/>
<feature type="compositionally biased region" description="Polar residues" evidence="1">
    <location>
        <begin position="45"/>
        <end position="83"/>
    </location>
</feature>
<gene>
    <name evidence="2" type="ORF">E2562_034836</name>
</gene>
<feature type="region of interest" description="Disordered" evidence="1">
    <location>
        <begin position="1"/>
        <end position="87"/>
    </location>
</feature>
<feature type="compositionally biased region" description="Polar residues" evidence="1">
    <location>
        <begin position="162"/>
        <end position="171"/>
    </location>
</feature>
<dbReference type="AlphaFoldDB" id="A0A6G1E736"/>
<proteinExistence type="predicted"/>
<organism evidence="2 3">
    <name type="scientific">Oryza meyeriana var. granulata</name>
    <dbReference type="NCBI Taxonomy" id="110450"/>
    <lineage>
        <taxon>Eukaryota</taxon>
        <taxon>Viridiplantae</taxon>
        <taxon>Streptophyta</taxon>
        <taxon>Embryophyta</taxon>
        <taxon>Tracheophyta</taxon>
        <taxon>Spermatophyta</taxon>
        <taxon>Magnoliopsida</taxon>
        <taxon>Liliopsida</taxon>
        <taxon>Poales</taxon>
        <taxon>Poaceae</taxon>
        <taxon>BOP clade</taxon>
        <taxon>Oryzoideae</taxon>
        <taxon>Oryzeae</taxon>
        <taxon>Oryzinae</taxon>
        <taxon>Oryza</taxon>
        <taxon>Oryza meyeriana</taxon>
    </lineage>
</organism>
<reference evidence="2 3" key="1">
    <citation type="submission" date="2019-11" db="EMBL/GenBank/DDBJ databases">
        <title>Whole genome sequence of Oryza granulata.</title>
        <authorList>
            <person name="Li W."/>
        </authorList>
    </citation>
    <scope>NUCLEOTIDE SEQUENCE [LARGE SCALE GENOMIC DNA]</scope>
    <source>
        <strain evidence="3">cv. Menghai</strain>
        <tissue evidence="2">Leaf</tissue>
    </source>
</reference>
<keyword evidence="3" id="KW-1185">Reference proteome</keyword>
<feature type="region of interest" description="Disordered" evidence="1">
    <location>
        <begin position="150"/>
        <end position="197"/>
    </location>
</feature>
<protein>
    <submittedName>
        <fullName evidence="2">Uncharacterized protein</fullName>
    </submittedName>
</protein>
<sequence>MAHDNTSEQLRKLAEQNNFGGSDPRAASHQLNHHISSFYPVTPLPRTNHSSLAPLQPARNQQPPLPSYLSSEITNGHSSNAGRSASVLGKRPAESFFQPPAPPVDAGDDMAAVEHGPQCNLQTVDLLSLVESVGTPEFLANSERVLGSAGGSLTMERKRGTETTAATQANLASPVKTLGLDGQGCSRDAAMQRRPWN</sequence>